<name>A0ABU0GHR3_9CELL</name>
<feature type="transmembrane region" description="Helical" evidence="1">
    <location>
        <begin position="124"/>
        <end position="144"/>
    </location>
</feature>
<feature type="transmembrane region" description="Helical" evidence="1">
    <location>
        <begin position="94"/>
        <end position="118"/>
    </location>
</feature>
<keyword evidence="1" id="KW-0472">Membrane</keyword>
<evidence type="ECO:0000313" key="2">
    <source>
        <dbReference type="EMBL" id="MDQ0424281.1"/>
    </source>
</evidence>
<gene>
    <name evidence="2" type="ORF">JO380_000662</name>
</gene>
<keyword evidence="1" id="KW-1133">Transmembrane helix</keyword>
<evidence type="ECO:0000313" key="3">
    <source>
        <dbReference type="Proteomes" id="UP001240250"/>
    </source>
</evidence>
<keyword evidence="3" id="KW-1185">Reference proteome</keyword>
<keyword evidence="1" id="KW-0812">Transmembrane</keyword>
<comment type="caution">
    <text evidence="2">The sequence shown here is derived from an EMBL/GenBank/DDBJ whole genome shotgun (WGS) entry which is preliminary data.</text>
</comment>
<sequence>MWRIKDRPALVTGGLIIIAVLYTFAAWLWPAVDFFALLRAPERLDSVVSLYLGVAGVAAVGAGFAGVVIVFGLDTQSEKFLDFRSDGREPLTRNWMSVIGSSIVSAALAAGAALSVLLEFGRAGTAMFALAVLLIAHALVRMLWLLRVLMRVVAAGDRATRRERNRIDPVQYLHRAS</sequence>
<accession>A0ABU0GHR3</accession>
<evidence type="ECO:0000256" key="1">
    <source>
        <dbReference type="SAM" id="Phobius"/>
    </source>
</evidence>
<organism evidence="2 3">
    <name type="scientific">Cellulomonas iranensis</name>
    <dbReference type="NCBI Taxonomy" id="76862"/>
    <lineage>
        <taxon>Bacteria</taxon>
        <taxon>Bacillati</taxon>
        <taxon>Actinomycetota</taxon>
        <taxon>Actinomycetes</taxon>
        <taxon>Micrococcales</taxon>
        <taxon>Cellulomonadaceae</taxon>
        <taxon>Cellulomonas</taxon>
    </lineage>
</organism>
<dbReference type="RefSeq" id="WP_070318828.1">
    <property type="nucleotide sequence ID" value="NZ_JAUSVM010000001.1"/>
</dbReference>
<proteinExistence type="predicted"/>
<feature type="transmembrane region" description="Helical" evidence="1">
    <location>
        <begin position="9"/>
        <end position="29"/>
    </location>
</feature>
<feature type="transmembrane region" description="Helical" evidence="1">
    <location>
        <begin position="49"/>
        <end position="73"/>
    </location>
</feature>
<reference evidence="2 3" key="1">
    <citation type="submission" date="2023-07" db="EMBL/GenBank/DDBJ databases">
        <title>Sequencing the genomes of 1000 actinobacteria strains.</title>
        <authorList>
            <person name="Klenk H.-P."/>
        </authorList>
    </citation>
    <scope>NUCLEOTIDE SEQUENCE [LARGE SCALE GENOMIC DNA]</scope>
    <source>
        <strain evidence="2 3">DSM 14785</strain>
    </source>
</reference>
<protein>
    <submittedName>
        <fullName evidence="2">Small-conductance mechanosensitive channel</fullName>
    </submittedName>
</protein>
<dbReference type="EMBL" id="JAUSVM010000001">
    <property type="protein sequence ID" value="MDQ0424281.1"/>
    <property type="molecule type" value="Genomic_DNA"/>
</dbReference>
<dbReference type="Proteomes" id="UP001240250">
    <property type="component" value="Unassembled WGS sequence"/>
</dbReference>